<evidence type="ECO:0000313" key="2">
    <source>
        <dbReference type="Proteomes" id="UP000279833"/>
    </source>
</evidence>
<protein>
    <submittedName>
        <fullName evidence="3">LRR receptor-like serine/threonine-protein kinase</fullName>
    </submittedName>
</protein>
<reference evidence="1 2" key="2">
    <citation type="submission" date="2018-11" db="EMBL/GenBank/DDBJ databases">
        <authorList>
            <consortium name="Pathogen Informatics"/>
        </authorList>
    </citation>
    <scope>NUCLEOTIDE SEQUENCE [LARGE SCALE GENOMIC DNA]</scope>
    <source>
        <strain evidence="1">Dakar</strain>
        <strain evidence="2">Dakar, Senegal</strain>
    </source>
</reference>
<accession>A0A183K9T7</accession>
<dbReference type="AlphaFoldDB" id="A0A183K9T7"/>
<dbReference type="WBParaSite" id="SCUD_0001177001-mRNA-1">
    <property type="protein sequence ID" value="SCUD_0001177001-mRNA-1"/>
    <property type="gene ID" value="SCUD_0001177001"/>
</dbReference>
<organism evidence="3">
    <name type="scientific">Schistosoma curassoni</name>
    <dbReference type="NCBI Taxonomy" id="6186"/>
    <lineage>
        <taxon>Eukaryota</taxon>
        <taxon>Metazoa</taxon>
        <taxon>Spiralia</taxon>
        <taxon>Lophotrochozoa</taxon>
        <taxon>Platyhelminthes</taxon>
        <taxon>Trematoda</taxon>
        <taxon>Digenea</taxon>
        <taxon>Strigeidida</taxon>
        <taxon>Schistosomatoidea</taxon>
        <taxon>Schistosomatidae</taxon>
        <taxon>Schistosoma</taxon>
    </lineage>
</organism>
<name>A0A183K9T7_9TREM</name>
<keyword evidence="2" id="KW-1185">Reference proteome</keyword>
<proteinExistence type="predicted"/>
<gene>
    <name evidence="1" type="ORF">SCUD_LOCUS11772</name>
</gene>
<reference evidence="3" key="1">
    <citation type="submission" date="2016-06" db="UniProtKB">
        <authorList>
            <consortium name="WormBaseParasite"/>
        </authorList>
    </citation>
    <scope>IDENTIFICATION</scope>
</reference>
<evidence type="ECO:0000313" key="3">
    <source>
        <dbReference type="WBParaSite" id="SCUD_0001177001-mRNA-1"/>
    </source>
</evidence>
<sequence>MKLVNEGPNSTMSINVVKILGTPCQLVPNICSGFNTGYLQQTNIEKPKQHKLLLNNNISPKGMEAVIVHYLAYL</sequence>
<dbReference type="EMBL" id="UZAK01034641">
    <property type="protein sequence ID" value="VDP46019.1"/>
    <property type="molecule type" value="Genomic_DNA"/>
</dbReference>
<dbReference type="Proteomes" id="UP000279833">
    <property type="component" value="Unassembled WGS sequence"/>
</dbReference>
<evidence type="ECO:0000313" key="1">
    <source>
        <dbReference type="EMBL" id="VDP46019.1"/>
    </source>
</evidence>